<dbReference type="GO" id="GO:0004663">
    <property type="term" value="F:Rab geranylgeranyltransferase activity"/>
    <property type="evidence" value="ECO:0007669"/>
    <property type="project" value="UniProtKB-UniRule"/>
</dbReference>
<name>A0A178F9B8_TRIRU</name>
<dbReference type="SUPFAM" id="SSF48439">
    <property type="entry name" value="Protein prenylyltransferase"/>
    <property type="match status" value="1"/>
</dbReference>
<evidence type="ECO:0000256" key="5">
    <source>
        <dbReference type="ARBA" id="ARBA00047658"/>
    </source>
</evidence>
<dbReference type="PANTHER" id="PTHR11129:SF2">
    <property type="entry name" value="GERANYLGERANYL TRANSFERASE TYPE-2 SUBUNIT ALPHA"/>
    <property type="match status" value="1"/>
</dbReference>
<evidence type="ECO:0000256" key="4">
    <source>
        <dbReference type="ARBA" id="ARBA00022737"/>
    </source>
</evidence>
<dbReference type="Pfam" id="PF01239">
    <property type="entry name" value="PPTA"/>
    <property type="match status" value="4"/>
</dbReference>
<comment type="caution">
    <text evidence="7">The sequence shown here is derived from an EMBL/GenBank/DDBJ whole genome shotgun (WGS) entry which is preliminary data.</text>
</comment>
<dbReference type="Gene3D" id="1.25.40.120">
    <property type="entry name" value="Protein prenylyltransferase"/>
    <property type="match status" value="1"/>
</dbReference>
<gene>
    <name evidence="7" type="ORF">A7C99_0560</name>
</gene>
<comment type="catalytic activity">
    <reaction evidence="5 6">
        <text>geranylgeranyl diphosphate + L-cysteinyl-[protein] = S-geranylgeranyl-L-cysteinyl-[protein] + diphosphate</text>
        <dbReference type="Rhea" id="RHEA:21240"/>
        <dbReference type="Rhea" id="RHEA-COMP:10131"/>
        <dbReference type="Rhea" id="RHEA-COMP:11537"/>
        <dbReference type="ChEBI" id="CHEBI:29950"/>
        <dbReference type="ChEBI" id="CHEBI:33019"/>
        <dbReference type="ChEBI" id="CHEBI:57533"/>
        <dbReference type="ChEBI" id="CHEBI:86021"/>
        <dbReference type="EC" id="2.5.1.60"/>
    </reaction>
</comment>
<reference evidence="7 8" key="1">
    <citation type="submission" date="2016-05" db="EMBL/GenBank/DDBJ databases">
        <title>Genome sequencing of Trichophyton rubrum CMCC(F)T1i isolated from hair.</title>
        <authorList>
            <person name="Zhan P."/>
            <person name="Tao Y."/>
            <person name="Liu W."/>
        </authorList>
    </citation>
    <scope>NUCLEOTIDE SEQUENCE [LARGE SCALE GENOMIC DNA]</scope>
    <source>
        <strain evidence="8">CMCC(F)T1i</strain>
    </source>
</reference>
<evidence type="ECO:0000313" key="7">
    <source>
        <dbReference type="EMBL" id="OAL68163.1"/>
    </source>
</evidence>
<dbReference type="VEuPathDB" id="FungiDB:TERG_07162"/>
<accession>A0A178F9B8</accession>
<evidence type="ECO:0000313" key="8">
    <source>
        <dbReference type="Proteomes" id="UP000243015"/>
    </source>
</evidence>
<dbReference type="VEuPathDB" id="FungiDB:TERG_07161"/>
<keyword evidence="2 6" id="KW-0637">Prenyltransferase</keyword>
<dbReference type="InterPro" id="IPR002088">
    <property type="entry name" value="Prenyl_trans_a"/>
</dbReference>
<dbReference type="InterPro" id="IPR046670">
    <property type="entry name" value="DUF6540"/>
</dbReference>
<protein>
    <recommendedName>
        <fullName evidence="6">Geranylgeranyl transferase type-2 subunit alpha</fullName>
        <ecNumber evidence="6">2.5.1.60</ecNumber>
    </recommendedName>
    <alternativeName>
        <fullName evidence="6">Geranylgeranyl transferase type II subunit alpha</fullName>
    </alternativeName>
</protein>
<keyword evidence="3 6" id="KW-0808">Transferase</keyword>
<dbReference type="PROSITE" id="PS51147">
    <property type="entry name" value="PFTA"/>
    <property type="match status" value="4"/>
</dbReference>
<dbReference type="EC" id="2.5.1.60" evidence="6"/>
<dbReference type="Proteomes" id="UP000243015">
    <property type="component" value="Unassembled WGS sequence"/>
</dbReference>
<evidence type="ECO:0000256" key="1">
    <source>
        <dbReference type="ARBA" id="ARBA00006734"/>
    </source>
</evidence>
<proteinExistence type="inferred from homology"/>
<comment type="similarity">
    <text evidence="1 6">Belongs to the protein prenyltransferase subunit alpha family.</text>
</comment>
<keyword evidence="4" id="KW-0677">Repeat</keyword>
<dbReference type="Pfam" id="PF20174">
    <property type="entry name" value="DUF6540"/>
    <property type="match status" value="1"/>
</dbReference>
<evidence type="ECO:0000256" key="3">
    <source>
        <dbReference type="ARBA" id="ARBA00022679"/>
    </source>
</evidence>
<organism evidence="7 8">
    <name type="scientific">Trichophyton rubrum</name>
    <name type="common">Athlete's foot fungus</name>
    <name type="synonym">Epidermophyton rubrum</name>
    <dbReference type="NCBI Taxonomy" id="5551"/>
    <lineage>
        <taxon>Eukaryota</taxon>
        <taxon>Fungi</taxon>
        <taxon>Dikarya</taxon>
        <taxon>Ascomycota</taxon>
        <taxon>Pezizomycotina</taxon>
        <taxon>Eurotiomycetes</taxon>
        <taxon>Eurotiomycetidae</taxon>
        <taxon>Onygenales</taxon>
        <taxon>Arthrodermataceae</taxon>
        <taxon>Trichophyton</taxon>
    </lineage>
</organism>
<dbReference type="AlphaFoldDB" id="A0A178F9B8"/>
<dbReference type="GO" id="GO:0005968">
    <property type="term" value="C:Rab-protein geranylgeranyltransferase complex"/>
    <property type="evidence" value="ECO:0007669"/>
    <property type="project" value="TreeGrafter"/>
</dbReference>
<dbReference type="PANTHER" id="PTHR11129">
    <property type="entry name" value="PROTEIN FARNESYLTRANSFERASE ALPHA SUBUNIT/RAB GERANYLGERANYL TRANSFERASE ALPHA SUBUNIT"/>
    <property type="match status" value="1"/>
</dbReference>
<dbReference type="EMBL" id="LHPM01000008">
    <property type="protein sequence ID" value="OAL68163.1"/>
    <property type="molecule type" value="Genomic_DNA"/>
</dbReference>
<comment type="function">
    <text evidence="6">Catalyzes the transfer of a geranyl-geranyl moiety from geranyl-geranyl pyrophosphate to cysteines occuring in specific C-terminal amino acid sequences.</text>
</comment>
<evidence type="ECO:0000256" key="6">
    <source>
        <dbReference type="RuleBase" id="RU367120"/>
    </source>
</evidence>
<evidence type="ECO:0000256" key="2">
    <source>
        <dbReference type="ARBA" id="ARBA00022602"/>
    </source>
</evidence>
<sequence>MNNLNIQLLGWPGSKGKDDKLHRHVALLVFNPVDERGDLVHVRGTPGTFEAVCLEGYDPLTSNNLLYRKHICQVSKPQKEVRNICLYTPVNNRENGWNCQNFVGDMLNRLVDHGVITTADKDAAIDHMTDFILQGVDQDSYVDRKLFDKVAANNIPANLHGVLRQSAANQRTEAQRLAELTAITEYQALDTLKAKSEFSKEAFDKTSELLLKNAEYYTVWNYRRMILQSMFSEDSTQEGQPTDHTQQLIQQDLGFLVPLLQKNPKCYWIWNHRLWLLQQATERLSSAVSRKFWETELGLVGKMLNKDGRNFHGWGYRRAVIDALENIPDGPSESTGKEALKSMTQDELDYTMKMIGTNLSNFSAWHNRSRLILKVLDESAADDEKRKKTLDNELSLIHRALIDPYDQSIWFYHQYLMCVCDIELSSQTMAPNLTTKDRLQYLEQEIEAIEDILEDTNDCKWVYQALITYTLLAAKINKHVDDVQQQRISTWLSEVMRLDPLRKGRWDDLKESLATPDALISKH</sequence>
<dbReference type="GO" id="GO:0097354">
    <property type="term" value="P:prenylation"/>
    <property type="evidence" value="ECO:0007669"/>
    <property type="project" value="UniProtKB-UniRule"/>
</dbReference>